<protein>
    <recommendedName>
        <fullName evidence="11">Macrophage erythroblast attacher</fullName>
    </recommendedName>
</protein>
<feature type="domain" description="CTLH" evidence="7">
    <location>
        <begin position="183"/>
        <end position="239"/>
    </location>
</feature>
<dbReference type="InterPro" id="IPR006595">
    <property type="entry name" value="CTLH_C"/>
</dbReference>
<evidence type="ECO:0000256" key="4">
    <source>
        <dbReference type="ARBA" id="ARBA00022771"/>
    </source>
</evidence>
<dbReference type="GeneID" id="20326784"/>
<evidence type="ECO:0000259" key="8">
    <source>
        <dbReference type="PROSITE" id="PS51867"/>
    </source>
</evidence>
<dbReference type="InterPro" id="IPR045098">
    <property type="entry name" value="Fyv10_fam"/>
</dbReference>
<dbReference type="OrthoDB" id="1933455at2759"/>
<proteinExistence type="predicted"/>
<dbReference type="GO" id="GO:0005737">
    <property type="term" value="C:cytoplasm"/>
    <property type="evidence" value="ECO:0007669"/>
    <property type="project" value="UniProtKB-SubCell"/>
</dbReference>
<evidence type="ECO:0000313" key="9">
    <source>
        <dbReference type="EMBL" id="KER33397.1"/>
    </source>
</evidence>
<keyword evidence="4 6" id="KW-0863">Zinc-finger</keyword>
<gene>
    <name evidence="9" type="ORF">T265_12616</name>
</gene>
<feature type="zinc finger region" description="RING-Gid-type" evidence="6">
    <location>
        <begin position="337"/>
        <end position="405"/>
    </location>
</feature>
<evidence type="ECO:0000256" key="6">
    <source>
        <dbReference type="PROSITE-ProRule" id="PRU01215"/>
    </source>
</evidence>
<dbReference type="PROSITE" id="PS50897">
    <property type="entry name" value="CTLH"/>
    <property type="match status" value="1"/>
</dbReference>
<evidence type="ECO:0000256" key="2">
    <source>
        <dbReference type="ARBA" id="ARBA00022490"/>
    </source>
</evidence>
<dbReference type="GO" id="GO:0061630">
    <property type="term" value="F:ubiquitin protein ligase activity"/>
    <property type="evidence" value="ECO:0007669"/>
    <property type="project" value="InterPro"/>
</dbReference>
<evidence type="ECO:0000256" key="3">
    <source>
        <dbReference type="ARBA" id="ARBA00022723"/>
    </source>
</evidence>
<evidence type="ECO:0000256" key="1">
    <source>
        <dbReference type="ARBA" id="ARBA00004496"/>
    </source>
</evidence>
<name>A0A075A518_OPIVI</name>
<sequence length="475" mass="53494">MTSDTKSGEFAMTEYTTVKAGYELLNKKYRRNHREMDKGVSALNKSLDELESATDITKAVELLNKVVNVVSGSKRKADSVYAEELKLLLASKRRIEHITQVSVLDKKLSTTDTSSGTQELVKKSLLRADPASGLFNSSEQALFLTRFQRHLADYLFTCGYPKAALKLANENPDLKELCLTELFEEAVLIEDALARGDTGPAHSWLQEANFKLKKNESVFEFDLRVFEFYLLVREGKRMEAIQHARKYMSSIKKPDEYKATKLGQAMVLLAMRTPEELQAKAEYNNLTEKWIVKRAHEVLMDFYSYPAYSPFQLIVNAGISVIKTHQCYDSKSQHRDCAVCHPLINQLAVPLPFGRHDHSVLTCYQTGLPMNEHNLPMSLPNGYVYSEKGIAELTGPDGMVTCPRSGKRFKTSEVQRVFILYIIILRLAVAFLPQPNMQSTHAQLGEARFGPSRLTMALICQCIAKALFASCSASH</sequence>
<dbReference type="CTD" id="20326784"/>
<evidence type="ECO:0000313" key="10">
    <source>
        <dbReference type="Proteomes" id="UP000054324"/>
    </source>
</evidence>
<dbReference type="Proteomes" id="UP000054324">
    <property type="component" value="Unassembled WGS sequence"/>
</dbReference>
<keyword evidence="3" id="KW-0479">Metal-binding</keyword>
<evidence type="ECO:0000256" key="5">
    <source>
        <dbReference type="ARBA" id="ARBA00022833"/>
    </source>
</evidence>
<dbReference type="CDD" id="cd16659">
    <property type="entry name" value="RING-Ubox_Emp"/>
    <property type="match status" value="1"/>
</dbReference>
<feature type="domain" description="RING-Gid-type" evidence="8">
    <location>
        <begin position="337"/>
        <end position="405"/>
    </location>
</feature>
<keyword evidence="5" id="KW-0862">Zinc</keyword>
<dbReference type="KEGG" id="ovi:T265_12616"/>
<dbReference type="EMBL" id="KL596625">
    <property type="protein sequence ID" value="KER33397.1"/>
    <property type="molecule type" value="Genomic_DNA"/>
</dbReference>
<dbReference type="InterPro" id="IPR024964">
    <property type="entry name" value="CTLH/CRA"/>
</dbReference>
<dbReference type="GO" id="GO:0034657">
    <property type="term" value="C:GID complex"/>
    <property type="evidence" value="ECO:0007669"/>
    <property type="project" value="TreeGrafter"/>
</dbReference>
<dbReference type="InterPro" id="IPR044063">
    <property type="entry name" value="ZF_RING_GID"/>
</dbReference>
<evidence type="ECO:0008006" key="11">
    <source>
        <dbReference type="Google" id="ProtNLM"/>
    </source>
</evidence>
<dbReference type="PANTHER" id="PTHR12170">
    <property type="entry name" value="MACROPHAGE ERYTHROBLAST ATTACHER-RELATED"/>
    <property type="match status" value="1"/>
</dbReference>
<reference evidence="9 10" key="1">
    <citation type="submission" date="2013-11" db="EMBL/GenBank/DDBJ databases">
        <title>Opisthorchis viverrini - life in the bile duct.</title>
        <authorList>
            <person name="Young N.D."/>
            <person name="Nagarajan N."/>
            <person name="Lin S.J."/>
            <person name="Korhonen P.K."/>
            <person name="Jex A.R."/>
            <person name="Hall R.S."/>
            <person name="Safavi-Hemami H."/>
            <person name="Kaewkong W."/>
            <person name="Bertrand D."/>
            <person name="Gao S."/>
            <person name="Seet Q."/>
            <person name="Wongkham S."/>
            <person name="Teh B.T."/>
            <person name="Wongkham C."/>
            <person name="Intapan P.M."/>
            <person name="Maleewong W."/>
            <person name="Yang X."/>
            <person name="Hu M."/>
            <person name="Wang Z."/>
            <person name="Hofmann A."/>
            <person name="Sternberg P.W."/>
            <person name="Tan P."/>
            <person name="Wang J."/>
            <person name="Gasser R.B."/>
        </authorList>
    </citation>
    <scope>NUCLEOTIDE SEQUENCE [LARGE SCALE GENOMIC DNA]</scope>
</reference>
<dbReference type="GO" id="GO:0005634">
    <property type="term" value="C:nucleus"/>
    <property type="evidence" value="ECO:0007669"/>
    <property type="project" value="TreeGrafter"/>
</dbReference>
<feature type="non-terminal residue" evidence="9">
    <location>
        <position position="475"/>
    </location>
</feature>
<keyword evidence="10" id="KW-1185">Reference proteome</keyword>
<accession>A0A075A518</accession>
<dbReference type="Pfam" id="PF10607">
    <property type="entry name" value="CTLH"/>
    <property type="match status" value="1"/>
</dbReference>
<dbReference type="SMART" id="SM00668">
    <property type="entry name" value="CTLH"/>
    <property type="match status" value="1"/>
</dbReference>
<dbReference type="STRING" id="6198.A0A075A518"/>
<dbReference type="AlphaFoldDB" id="A0A075A518"/>
<dbReference type="PROSITE" id="PS51867">
    <property type="entry name" value="ZF_RING_GID"/>
    <property type="match status" value="1"/>
</dbReference>
<organism evidence="9 10">
    <name type="scientific">Opisthorchis viverrini</name>
    <name type="common">Southeast Asian liver fluke</name>
    <dbReference type="NCBI Taxonomy" id="6198"/>
    <lineage>
        <taxon>Eukaryota</taxon>
        <taxon>Metazoa</taxon>
        <taxon>Spiralia</taxon>
        <taxon>Lophotrochozoa</taxon>
        <taxon>Platyhelminthes</taxon>
        <taxon>Trematoda</taxon>
        <taxon>Digenea</taxon>
        <taxon>Opisthorchiida</taxon>
        <taxon>Opisthorchiata</taxon>
        <taxon>Opisthorchiidae</taxon>
        <taxon>Opisthorchis</taxon>
    </lineage>
</organism>
<comment type="subcellular location">
    <subcellularLocation>
        <location evidence="1">Cytoplasm</location>
    </subcellularLocation>
</comment>
<evidence type="ECO:0000259" key="7">
    <source>
        <dbReference type="PROSITE" id="PS50897"/>
    </source>
</evidence>
<keyword evidence="2" id="KW-0963">Cytoplasm</keyword>
<dbReference type="PANTHER" id="PTHR12170:SF2">
    <property type="entry name" value="E3 UBIQUITIN-PROTEIN TRANSFERASE MAEA"/>
    <property type="match status" value="1"/>
</dbReference>
<dbReference type="GO" id="GO:0043161">
    <property type="term" value="P:proteasome-mediated ubiquitin-dependent protein catabolic process"/>
    <property type="evidence" value="ECO:0007669"/>
    <property type="project" value="InterPro"/>
</dbReference>
<dbReference type="RefSeq" id="XP_009162889.1">
    <property type="nucleotide sequence ID" value="XM_009164625.1"/>
</dbReference>
<dbReference type="GO" id="GO:0008270">
    <property type="term" value="F:zinc ion binding"/>
    <property type="evidence" value="ECO:0007669"/>
    <property type="project" value="UniProtKB-KW"/>
</dbReference>